<reference evidence="1 2" key="1">
    <citation type="journal article" date="2016" name="Genome Announc.">
        <title>Draft Genome Sequence of the Thermotolerant Cyanobacterium Desertifilum sp. IPPAS B-1220.</title>
        <authorList>
            <person name="Mironov K.S."/>
            <person name="Sinetova M.A."/>
            <person name="Bolatkhan K."/>
            <person name="Zayadan B.K."/>
            <person name="Ustinova V.V."/>
            <person name="Kupriyanova E.V."/>
            <person name="Skrypnik A.N."/>
            <person name="Gogoleva N.E."/>
            <person name="Gogolev Y.V."/>
            <person name="Los D.A."/>
        </authorList>
    </citation>
    <scope>NUCLEOTIDE SEQUENCE [LARGE SCALE GENOMIC DNA]</scope>
    <source>
        <strain evidence="1 2">IPPAS B-1220</strain>
    </source>
</reference>
<evidence type="ECO:0000313" key="1">
    <source>
        <dbReference type="EMBL" id="XPM62912.1"/>
    </source>
</evidence>
<proteinExistence type="predicted"/>
<evidence type="ECO:0000313" key="2">
    <source>
        <dbReference type="Proteomes" id="UP000095472"/>
    </source>
</evidence>
<accession>A0ACD5GQF1</accession>
<keyword evidence="1" id="KW-0808">Transferase</keyword>
<organism evidence="1 2">
    <name type="scientific">Desertifilum tharense IPPAS B-1220</name>
    <dbReference type="NCBI Taxonomy" id="1781255"/>
    <lineage>
        <taxon>Bacteria</taxon>
        <taxon>Bacillati</taxon>
        <taxon>Cyanobacteriota</taxon>
        <taxon>Cyanophyceae</taxon>
        <taxon>Desertifilales</taxon>
        <taxon>Desertifilaceae</taxon>
        <taxon>Desertifilum</taxon>
    </lineage>
</organism>
<protein>
    <submittedName>
        <fullName evidence="1">PTS-dependent dihydroxyacetone kinase phosphotransferase subunit DhaM</fullName>
    </submittedName>
</protein>
<dbReference type="Proteomes" id="UP000095472">
    <property type="component" value="Chromosome"/>
</dbReference>
<gene>
    <name evidence="1" type="ORF">BH720_025810</name>
</gene>
<sequence>MVGILIVSHSRKLAQGIQELVSQMIQGTVPIAIAAGMDDPQRPLGTDPLQIQQAIEALDCEDGVLVLMDLGSAVLSAEMALEFLPPEQPRPGETVRRTPCRRRDRRRSQGSDGRQSRPSVSRSLPRTQCQTNPSVL</sequence>
<keyword evidence="1" id="KW-0418">Kinase</keyword>
<keyword evidence="2" id="KW-1185">Reference proteome</keyword>
<name>A0ACD5GQF1_9CYAN</name>
<dbReference type="EMBL" id="CP182909">
    <property type="protein sequence ID" value="XPM62912.1"/>
    <property type="molecule type" value="Genomic_DNA"/>
</dbReference>